<proteinExistence type="predicted"/>
<dbReference type="Gene3D" id="3.50.50.60">
    <property type="entry name" value="FAD/NAD(P)-binding domain"/>
    <property type="match status" value="1"/>
</dbReference>
<name>A0A521BYF2_9BACT</name>
<organism evidence="2 3">
    <name type="scientific">Gracilimonas mengyeensis</name>
    <dbReference type="NCBI Taxonomy" id="1302730"/>
    <lineage>
        <taxon>Bacteria</taxon>
        <taxon>Pseudomonadati</taxon>
        <taxon>Balneolota</taxon>
        <taxon>Balneolia</taxon>
        <taxon>Balneolales</taxon>
        <taxon>Balneolaceae</taxon>
        <taxon>Gracilimonas</taxon>
    </lineage>
</organism>
<dbReference type="InterPro" id="IPR036188">
    <property type="entry name" value="FAD/NAD-bd_sf"/>
</dbReference>
<dbReference type="RefSeq" id="WP_142453626.1">
    <property type="nucleotide sequence ID" value="NZ_FXTP01000004.1"/>
</dbReference>
<dbReference type="Pfam" id="PF01266">
    <property type="entry name" value="DAO"/>
    <property type="match status" value="1"/>
</dbReference>
<keyword evidence="3" id="KW-1185">Reference proteome</keyword>
<dbReference type="Gene3D" id="3.30.9.10">
    <property type="entry name" value="D-Amino Acid Oxidase, subunit A, domain 2"/>
    <property type="match status" value="1"/>
</dbReference>
<dbReference type="GO" id="GO:0005737">
    <property type="term" value="C:cytoplasm"/>
    <property type="evidence" value="ECO:0007669"/>
    <property type="project" value="TreeGrafter"/>
</dbReference>
<sequence>MEKFYAAIFGAGIAGTAIANELANRNKKVLLIDPNVSETAPGPPAALVNPATGRRAKMSWNVHLCLPALRDLITELQDFAEDTPIISDTGAIRPAINEKLAENFRESLEKYDWPKGWIRWMEKDDVMAFNPNIAPNHGALFLDVGFTVLVDNYQNIFRQYLRDKGVDCRYETAQYHHHKKDDGFTIQFGEGTEAEAEHVIIAAGHQTPFFEDWEYLPLHRVKGQIVHFEADQDLEWEHATSAMGYSLRRGKRDLIVGSTYEHKFEDLSTSEKAFVQIKGKLEKMYPGLVDKVHKKNQMAGVRVTTPNKLPVIGRHPEHKNLCIYTAMGSKGLLFSQYVGSLLAEHLVGGAAIPEELDTKRFDGD</sequence>
<evidence type="ECO:0000313" key="3">
    <source>
        <dbReference type="Proteomes" id="UP000317557"/>
    </source>
</evidence>
<dbReference type="Proteomes" id="UP000317557">
    <property type="component" value="Unassembled WGS sequence"/>
</dbReference>
<dbReference type="AlphaFoldDB" id="A0A521BYF2"/>
<dbReference type="OrthoDB" id="214253at2"/>
<dbReference type="InterPro" id="IPR006076">
    <property type="entry name" value="FAD-dep_OxRdtase"/>
</dbReference>
<dbReference type="SUPFAM" id="SSF54373">
    <property type="entry name" value="FAD-linked reductases, C-terminal domain"/>
    <property type="match status" value="1"/>
</dbReference>
<reference evidence="2 3" key="1">
    <citation type="submission" date="2017-05" db="EMBL/GenBank/DDBJ databases">
        <authorList>
            <person name="Varghese N."/>
            <person name="Submissions S."/>
        </authorList>
    </citation>
    <scope>NUCLEOTIDE SEQUENCE [LARGE SCALE GENOMIC DNA]</scope>
    <source>
        <strain evidence="2 3">DSM 21985</strain>
    </source>
</reference>
<evidence type="ECO:0000313" key="2">
    <source>
        <dbReference type="EMBL" id="SMO52218.1"/>
    </source>
</evidence>
<dbReference type="PANTHER" id="PTHR13847:SF261">
    <property type="entry name" value="FAD-DEPENDENT OXIDOREDUCTASE FAMILY PROTEIN"/>
    <property type="match status" value="1"/>
</dbReference>
<gene>
    <name evidence="2" type="ORF">SAMN06265219_1045</name>
</gene>
<dbReference type="EMBL" id="FXTP01000004">
    <property type="protein sequence ID" value="SMO52218.1"/>
    <property type="molecule type" value="Genomic_DNA"/>
</dbReference>
<feature type="domain" description="FAD dependent oxidoreductase" evidence="1">
    <location>
        <begin position="7"/>
        <end position="344"/>
    </location>
</feature>
<evidence type="ECO:0000259" key="1">
    <source>
        <dbReference type="Pfam" id="PF01266"/>
    </source>
</evidence>
<protein>
    <submittedName>
        <fullName evidence="2">Glycine/D-amino acid oxidase</fullName>
    </submittedName>
</protein>
<accession>A0A521BYF2</accession>
<dbReference type="PANTHER" id="PTHR13847">
    <property type="entry name" value="SARCOSINE DEHYDROGENASE-RELATED"/>
    <property type="match status" value="1"/>
</dbReference>
<dbReference type="SUPFAM" id="SSF51905">
    <property type="entry name" value="FAD/NAD(P)-binding domain"/>
    <property type="match status" value="1"/>
</dbReference>